<evidence type="ECO:0000256" key="1">
    <source>
        <dbReference type="ARBA" id="ARBA00004202"/>
    </source>
</evidence>
<evidence type="ECO:0000256" key="5">
    <source>
        <dbReference type="ARBA" id="ARBA00022741"/>
    </source>
</evidence>
<dbReference type="GO" id="GO:0005524">
    <property type="term" value="F:ATP binding"/>
    <property type="evidence" value="ECO:0007669"/>
    <property type="project" value="UniProtKB-KW"/>
</dbReference>
<dbReference type="PROSITE" id="PS50893">
    <property type="entry name" value="ABC_TRANSPORTER_2"/>
    <property type="match status" value="1"/>
</dbReference>
<dbReference type="CDD" id="cd03257">
    <property type="entry name" value="ABC_NikE_OppD_transporters"/>
    <property type="match status" value="1"/>
</dbReference>
<feature type="domain" description="ABC transporter" evidence="8">
    <location>
        <begin position="17"/>
        <end position="265"/>
    </location>
</feature>
<keyword evidence="7" id="KW-0472">Membrane</keyword>
<gene>
    <name evidence="9" type="ORF">F9B16_22445</name>
</gene>
<proteinExistence type="inferred from homology"/>
<evidence type="ECO:0000313" key="9">
    <source>
        <dbReference type="EMBL" id="KAB2379026.1"/>
    </source>
</evidence>
<comment type="subcellular location">
    <subcellularLocation>
        <location evidence="1">Cell membrane</location>
        <topology evidence="1">Peripheral membrane protein</topology>
    </subcellularLocation>
</comment>
<reference evidence="9 10" key="1">
    <citation type="submission" date="2019-09" db="EMBL/GenBank/DDBJ databases">
        <title>Actinomadura physcomitrii sp. nov., a novel actinomycete isolated from moss [Physcomitrium sphaericum (Ludw) Fuernr].</title>
        <authorList>
            <person name="Liu C."/>
            <person name="Zhuang X."/>
        </authorList>
    </citation>
    <scope>NUCLEOTIDE SEQUENCE [LARGE SCALE GENOMIC DNA]</scope>
    <source>
        <strain evidence="9 10">CYP1-1B</strain>
    </source>
</reference>
<dbReference type="Pfam" id="PF00005">
    <property type="entry name" value="ABC_tran"/>
    <property type="match status" value="1"/>
</dbReference>
<dbReference type="SMART" id="SM00382">
    <property type="entry name" value="AAA"/>
    <property type="match status" value="1"/>
</dbReference>
<dbReference type="InterPro" id="IPR003439">
    <property type="entry name" value="ABC_transporter-like_ATP-bd"/>
</dbReference>
<keyword evidence="10" id="KW-1185">Reference proteome</keyword>
<dbReference type="OrthoDB" id="9809030at2"/>
<accession>A0A6L3VSK4</accession>
<dbReference type="GO" id="GO:0016887">
    <property type="term" value="F:ATP hydrolysis activity"/>
    <property type="evidence" value="ECO:0007669"/>
    <property type="project" value="InterPro"/>
</dbReference>
<organism evidence="9 10">
    <name type="scientific">Actinomadura montaniterrae</name>
    <dbReference type="NCBI Taxonomy" id="1803903"/>
    <lineage>
        <taxon>Bacteria</taxon>
        <taxon>Bacillati</taxon>
        <taxon>Actinomycetota</taxon>
        <taxon>Actinomycetes</taxon>
        <taxon>Streptosporangiales</taxon>
        <taxon>Thermomonosporaceae</taxon>
        <taxon>Actinomadura</taxon>
    </lineage>
</organism>
<dbReference type="AlphaFoldDB" id="A0A6L3VSK4"/>
<dbReference type="InterPro" id="IPR050388">
    <property type="entry name" value="ABC_Ni/Peptide_Import"/>
</dbReference>
<dbReference type="NCBIfam" id="TIGR01727">
    <property type="entry name" value="oligo_HPY"/>
    <property type="match status" value="1"/>
</dbReference>
<protein>
    <submittedName>
        <fullName evidence="9">ABC transporter ATP-binding protein</fullName>
    </submittedName>
</protein>
<dbReference type="PANTHER" id="PTHR43297:SF2">
    <property type="entry name" value="DIPEPTIDE TRANSPORT ATP-BINDING PROTEIN DPPD"/>
    <property type="match status" value="1"/>
</dbReference>
<evidence type="ECO:0000256" key="3">
    <source>
        <dbReference type="ARBA" id="ARBA00022448"/>
    </source>
</evidence>
<dbReference type="InterPro" id="IPR013563">
    <property type="entry name" value="Oligopep_ABC_C"/>
</dbReference>
<dbReference type="Gene3D" id="3.40.50.300">
    <property type="entry name" value="P-loop containing nucleotide triphosphate hydrolases"/>
    <property type="match status" value="1"/>
</dbReference>
<dbReference type="PROSITE" id="PS00211">
    <property type="entry name" value="ABC_TRANSPORTER_1"/>
    <property type="match status" value="1"/>
</dbReference>
<dbReference type="FunFam" id="3.40.50.300:FF:000016">
    <property type="entry name" value="Oligopeptide ABC transporter ATP-binding component"/>
    <property type="match status" value="1"/>
</dbReference>
<dbReference type="SUPFAM" id="SSF52540">
    <property type="entry name" value="P-loop containing nucleoside triphosphate hydrolases"/>
    <property type="match status" value="1"/>
</dbReference>
<dbReference type="GO" id="GO:0005886">
    <property type="term" value="C:plasma membrane"/>
    <property type="evidence" value="ECO:0007669"/>
    <property type="project" value="UniProtKB-SubCell"/>
</dbReference>
<dbReference type="Pfam" id="PF08352">
    <property type="entry name" value="oligo_HPY"/>
    <property type="match status" value="1"/>
</dbReference>
<evidence type="ECO:0000259" key="8">
    <source>
        <dbReference type="PROSITE" id="PS50893"/>
    </source>
</evidence>
<keyword evidence="5" id="KW-0547">Nucleotide-binding</keyword>
<keyword evidence="4" id="KW-1003">Cell membrane</keyword>
<keyword evidence="6 9" id="KW-0067">ATP-binding</keyword>
<dbReference type="Proteomes" id="UP000483004">
    <property type="component" value="Unassembled WGS sequence"/>
</dbReference>
<name>A0A6L3VSK4_9ACTN</name>
<evidence type="ECO:0000256" key="7">
    <source>
        <dbReference type="ARBA" id="ARBA00023136"/>
    </source>
</evidence>
<dbReference type="InterPro" id="IPR003593">
    <property type="entry name" value="AAA+_ATPase"/>
</dbReference>
<evidence type="ECO:0000313" key="10">
    <source>
        <dbReference type="Proteomes" id="UP000483004"/>
    </source>
</evidence>
<dbReference type="InterPro" id="IPR017871">
    <property type="entry name" value="ABC_transporter-like_CS"/>
</dbReference>
<evidence type="ECO:0000256" key="6">
    <source>
        <dbReference type="ARBA" id="ARBA00022840"/>
    </source>
</evidence>
<dbReference type="PANTHER" id="PTHR43297">
    <property type="entry name" value="OLIGOPEPTIDE TRANSPORT ATP-BINDING PROTEIN APPD"/>
    <property type="match status" value="1"/>
</dbReference>
<dbReference type="EMBL" id="WBMR01000065">
    <property type="protein sequence ID" value="KAB2379026.1"/>
    <property type="molecule type" value="Genomic_DNA"/>
</dbReference>
<sequence length="333" mass="34701">MQDKKTAADTATRADALGIAGLGLAIGSGEDAVPLLDGVTVRVGRGETVGLVGESGSGKSLTARSALGMFPRGARATGSVTVGGVDVLAAGRAALRDLRRTRASMIFQDPRAAINPVRRVGDYLTEGLRARGVPSREAAATALDLLEQVGIRDPRGALRRHPHEFSGGMLQRVVIAGALSTGPELLLADEPTTALDVTTQAEVIGLLKGMQRTRGTGMLFVTHDLDLAAAICDRVYVMYAGRIVEEAAGTALFSAPAHPYTKALLEASPSVHGDRTEIRAIRGRPRSLAEAPSGCAFRDRCPLADDDCAVAVPAVRAHGTSAVACVRPEEVTR</sequence>
<keyword evidence="3" id="KW-0813">Transport</keyword>
<comment type="caution">
    <text evidence="9">The sequence shown here is derived from an EMBL/GenBank/DDBJ whole genome shotgun (WGS) entry which is preliminary data.</text>
</comment>
<dbReference type="InterPro" id="IPR027417">
    <property type="entry name" value="P-loop_NTPase"/>
</dbReference>
<dbReference type="GO" id="GO:0015833">
    <property type="term" value="P:peptide transport"/>
    <property type="evidence" value="ECO:0007669"/>
    <property type="project" value="InterPro"/>
</dbReference>
<evidence type="ECO:0000256" key="4">
    <source>
        <dbReference type="ARBA" id="ARBA00022475"/>
    </source>
</evidence>
<comment type="similarity">
    <text evidence="2">Belongs to the ABC transporter superfamily.</text>
</comment>
<evidence type="ECO:0000256" key="2">
    <source>
        <dbReference type="ARBA" id="ARBA00005417"/>
    </source>
</evidence>